<dbReference type="AlphaFoldDB" id="A0AAV9VAA6"/>
<feature type="region of interest" description="Disordered" evidence="1">
    <location>
        <begin position="114"/>
        <end position="148"/>
    </location>
</feature>
<feature type="region of interest" description="Disordered" evidence="1">
    <location>
        <begin position="50"/>
        <end position="79"/>
    </location>
</feature>
<feature type="chain" id="PRO_5043642588" evidence="2">
    <location>
        <begin position="26"/>
        <end position="377"/>
    </location>
</feature>
<evidence type="ECO:0000256" key="2">
    <source>
        <dbReference type="SAM" id="SignalP"/>
    </source>
</evidence>
<feature type="compositionally biased region" description="Polar residues" evidence="1">
    <location>
        <begin position="124"/>
        <end position="148"/>
    </location>
</feature>
<evidence type="ECO:0000313" key="3">
    <source>
        <dbReference type="EMBL" id="KAK6358004.1"/>
    </source>
</evidence>
<sequence>MKKVHYRLSLLLYISTNLSSTAVQSAPTSGNSSVLLVLGDQRDLDICSGSPVSTIPAPTPSSTKSEYATRSMETPGCSPDNERILLPENGSELCCGLDRDSQPIGCMADTNSTIHPTDEAGTERQPTLNENQRNRNTARAGTGAQSNHGISPASLYLKRVVCPRIDHILELDGDPENYIQMESRPQTRPDPALDFILARHYFTNLIEICETCECDEYTNGVRAVPTSEQCQTEETAMRCRDWLRCTCEIHMLGYVGYIESDAIGAYSRALEQVPRWLKERNPHYRLRTGNPRTPMLRWGPPRDGLYDGMEHHGSDRYLVQDSVEPYFLEGRTAKDDIGGPLWPKIANLGLDIIPKQLSSGISKRGTDERKNKDQGRH</sequence>
<feature type="compositionally biased region" description="Polar residues" evidence="1">
    <location>
        <begin position="60"/>
        <end position="72"/>
    </location>
</feature>
<feature type="signal peptide" evidence="2">
    <location>
        <begin position="1"/>
        <end position="25"/>
    </location>
</feature>
<keyword evidence="4" id="KW-1185">Reference proteome</keyword>
<gene>
    <name evidence="3" type="ORF">TWF730_007358</name>
</gene>
<protein>
    <submittedName>
        <fullName evidence="3">Uncharacterized protein</fullName>
    </submittedName>
</protein>
<proteinExistence type="predicted"/>
<comment type="caution">
    <text evidence="3">The sequence shown here is derived from an EMBL/GenBank/DDBJ whole genome shotgun (WGS) entry which is preliminary data.</text>
</comment>
<organism evidence="3 4">
    <name type="scientific">Orbilia blumenaviensis</name>
    <dbReference type="NCBI Taxonomy" id="1796055"/>
    <lineage>
        <taxon>Eukaryota</taxon>
        <taxon>Fungi</taxon>
        <taxon>Dikarya</taxon>
        <taxon>Ascomycota</taxon>
        <taxon>Pezizomycotina</taxon>
        <taxon>Orbiliomycetes</taxon>
        <taxon>Orbiliales</taxon>
        <taxon>Orbiliaceae</taxon>
        <taxon>Orbilia</taxon>
    </lineage>
</organism>
<name>A0AAV9VAA6_9PEZI</name>
<dbReference type="Proteomes" id="UP001373714">
    <property type="component" value="Unassembled WGS sequence"/>
</dbReference>
<evidence type="ECO:0000256" key="1">
    <source>
        <dbReference type="SAM" id="MobiDB-lite"/>
    </source>
</evidence>
<accession>A0AAV9VAA6</accession>
<dbReference type="EMBL" id="JAVHNS010000004">
    <property type="protein sequence ID" value="KAK6358004.1"/>
    <property type="molecule type" value="Genomic_DNA"/>
</dbReference>
<keyword evidence="2" id="KW-0732">Signal</keyword>
<evidence type="ECO:0000313" key="4">
    <source>
        <dbReference type="Proteomes" id="UP001373714"/>
    </source>
</evidence>
<reference evidence="3 4" key="1">
    <citation type="submission" date="2019-10" db="EMBL/GenBank/DDBJ databases">
        <authorList>
            <person name="Palmer J.M."/>
        </authorList>
    </citation>
    <scope>NUCLEOTIDE SEQUENCE [LARGE SCALE GENOMIC DNA]</scope>
    <source>
        <strain evidence="3 4">TWF730</strain>
    </source>
</reference>